<proteinExistence type="predicted"/>
<evidence type="ECO:0000313" key="2">
    <source>
        <dbReference type="Proteomes" id="UP000027138"/>
    </source>
</evidence>
<accession>A0A067JTK2</accession>
<protein>
    <recommendedName>
        <fullName evidence="3">Aminotransferase-like plant mobile domain-containing protein</fullName>
    </recommendedName>
</protein>
<name>A0A067JTK2_JATCU</name>
<organism evidence="1 2">
    <name type="scientific">Jatropha curcas</name>
    <name type="common">Barbados nut</name>
    <dbReference type="NCBI Taxonomy" id="180498"/>
    <lineage>
        <taxon>Eukaryota</taxon>
        <taxon>Viridiplantae</taxon>
        <taxon>Streptophyta</taxon>
        <taxon>Embryophyta</taxon>
        <taxon>Tracheophyta</taxon>
        <taxon>Spermatophyta</taxon>
        <taxon>Magnoliopsida</taxon>
        <taxon>eudicotyledons</taxon>
        <taxon>Gunneridae</taxon>
        <taxon>Pentapetalae</taxon>
        <taxon>rosids</taxon>
        <taxon>fabids</taxon>
        <taxon>Malpighiales</taxon>
        <taxon>Euphorbiaceae</taxon>
        <taxon>Crotonoideae</taxon>
        <taxon>Jatropheae</taxon>
        <taxon>Jatropha</taxon>
    </lineage>
</organism>
<dbReference type="AlphaFoldDB" id="A0A067JTK2"/>
<dbReference type="EMBL" id="KK915373">
    <property type="protein sequence ID" value="KDP22874.1"/>
    <property type="molecule type" value="Genomic_DNA"/>
</dbReference>
<keyword evidence="2" id="KW-1185">Reference proteome</keyword>
<gene>
    <name evidence="1" type="ORF">JCGZ_01989</name>
</gene>
<dbReference type="Proteomes" id="UP000027138">
    <property type="component" value="Unassembled WGS sequence"/>
</dbReference>
<sequence length="110" mass="12480">MAYLLGMDHITFYPDSRLMRQVGHTQGLLPIGAIFEDTMISPQVIVAVLVSWFRGAHAVDTWIFKGRTAAHEAWWIAEHGDQEREHRATLAHEIEARLQATTEIVLDSTK</sequence>
<evidence type="ECO:0008006" key="3">
    <source>
        <dbReference type="Google" id="ProtNLM"/>
    </source>
</evidence>
<reference evidence="1 2" key="1">
    <citation type="journal article" date="2014" name="PLoS ONE">
        <title>Global Analysis of Gene Expression Profiles in Physic Nut (Jatropha curcas L.) Seedlings Exposed to Salt Stress.</title>
        <authorList>
            <person name="Zhang L."/>
            <person name="Zhang C."/>
            <person name="Wu P."/>
            <person name="Chen Y."/>
            <person name="Li M."/>
            <person name="Jiang H."/>
            <person name="Wu G."/>
        </authorList>
    </citation>
    <scope>NUCLEOTIDE SEQUENCE [LARGE SCALE GENOMIC DNA]</scope>
    <source>
        <strain evidence="2">cv. GZQX0401</strain>
        <tissue evidence="1">Young leaves</tissue>
    </source>
</reference>
<evidence type="ECO:0000313" key="1">
    <source>
        <dbReference type="EMBL" id="KDP22874.1"/>
    </source>
</evidence>